<protein>
    <submittedName>
        <fullName evidence="1">Uncharacterized protein</fullName>
    </submittedName>
</protein>
<dbReference type="Proteomes" id="UP000694392">
    <property type="component" value="Unplaced"/>
</dbReference>
<dbReference type="Ensembl" id="ENSSPUT00000009188.1">
    <property type="protein sequence ID" value="ENSSPUP00000008614.1"/>
    <property type="gene ID" value="ENSSPUG00000006695.1"/>
</dbReference>
<proteinExistence type="predicted"/>
<evidence type="ECO:0000313" key="1">
    <source>
        <dbReference type="Ensembl" id="ENSSPUP00000008614.1"/>
    </source>
</evidence>
<sequence length="67" mass="7867">LLLWKPFHTFDHFCCPSYWINMALYFQVTTYDSATGLPLIQLWSMGDGVCVNQTLVERGFAQWIDNY</sequence>
<name>A0A8D0GHW4_SPHPU</name>
<organism evidence="1 2">
    <name type="scientific">Sphenodon punctatus</name>
    <name type="common">Tuatara</name>
    <name type="synonym">Hatteria punctata</name>
    <dbReference type="NCBI Taxonomy" id="8508"/>
    <lineage>
        <taxon>Eukaryota</taxon>
        <taxon>Metazoa</taxon>
        <taxon>Chordata</taxon>
        <taxon>Craniata</taxon>
        <taxon>Vertebrata</taxon>
        <taxon>Euteleostomi</taxon>
        <taxon>Lepidosauria</taxon>
        <taxon>Sphenodontia</taxon>
        <taxon>Sphenodontidae</taxon>
        <taxon>Sphenodon</taxon>
    </lineage>
</organism>
<dbReference type="AlphaFoldDB" id="A0A8D0GHW4"/>
<reference evidence="1" key="1">
    <citation type="submission" date="2025-08" db="UniProtKB">
        <authorList>
            <consortium name="Ensembl"/>
        </authorList>
    </citation>
    <scope>IDENTIFICATION</scope>
</reference>
<reference evidence="1" key="2">
    <citation type="submission" date="2025-09" db="UniProtKB">
        <authorList>
            <consortium name="Ensembl"/>
        </authorList>
    </citation>
    <scope>IDENTIFICATION</scope>
</reference>
<keyword evidence="2" id="KW-1185">Reference proteome</keyword>
<evidence type="ECO:0000313" key="2">
    <source>
        <dbReference type="Proteomes" id="UP000694392"/>
    </source>
</evidence>
<accession>A0A8D0GHW4</accession>